<evidence type="ECO:0000256" key="1">
    <source>
        <dbReference type="SAM" id="MobiDB-lite"/>
    </source>
</evidence>
<proteinExistence type="predicted"/>
<dbReference type="OrthoDB" id="2794493at2759"/>
<dbReference type="AlphaFoldDB" id="A0A0C3NBI8"/>
<feature type="compositionally biased region" description="Pro residues" evidence="1">
    <location>
        <begin position="103"/>
        <end position="116"/>
    </location>
</feature>
<sequence length="567" mass="64162">MTQANQTSVASSHAPQQPAALTAQQRGGPAQHMPDALSIRNARMEGDGYEESDKEETISSVPEDRDSTADVDGDVWMTPVMRAQAMVPPRLPSDYGDYLDTPLTPPANIPTPPADTPTPASVLNSTNAEASGSVPRQEQENLNVPGSIPTHAKAKGKRPRLESRSPSPPTQDLQAQTYLILQSALERIERKTDEESKRRMRWEVEEAENRRAWEKRMAEQMASQRQSAAVARLKKPAEAKAAKKRSRLAARAAKLGVRVDGYESDNENNNEPELAAAPLSTALLKRYVKRHLHKYMEYETGLEKLGDGLRARYPPLTPAELKAFDERRFMPVMAAGKFRFDFSLNPTHLFNQTARDAFSDSFLQVVQNGGYSNEGSIPGRHRTKEAVGHTLMTHFEYLQKEYRKHRTEDQLDEIHERSSVNSRKKTLLESRVAIVLYLHYQKHVSLLASLSPCHMSGDEEEKEKPPHPPTWRIVPARWRSREFTEFLRVLDLEWREKWSAPIHTRKTSGNPPRNRREVYGSRSEEGIAPTGLPRNCYDAEWLEALHPTARRGLNIKEGELYDFSLPS</sequence>
<feature type="region of interest" description="Disordered" evidence="1">
    <location>
        <begin position="87"/>
        <end position="175"/>
    </location>
</feature>
<evidence type="ECO:0000313" key="3">
    <source>
        <dbReference type="Proteomes" id="UP000053257"/>
    </source>
</evidence>
<keyword evidence="3" id="KW-1185">Reference proteome</keyword>
<feature type="compositionally biased region" description="Polar residues" evidence="1">
    <location>
        <begin position="121"/>
        <end position="144"/>
    </location>
</feature>
<dbReference type="STRING" id="745531.A0A0C3NBI8"/>
<gene>
    <name evidence="2" type="ORF">PHLGIDRAFT_326383</name>
</gene>
<dbReference type="Proteomes" id="UP000053257">
    <property type="component" value="Unassembled WGS sequence"/>
</dbReference>
<evidence type="ECO:0000313" key="2">
    <source>
        <dbReference type="EMBL" id="KIP01819.1"/>
    </source>
</evidence>
<accession>A0A0C3NBI8</accession>
<feature type="compositionally biased region" description="Polar residues" evidence="1">
    <location>
        <begin position="1"/>
        <end position="13"/>
    </location>
</feature>
<reference evidence="2 3" key="1">
    <citation type="journal article" date="2014" name="PLoS Genet.">
        <title>Analysis of the Phlebiopsis gigantea genome, transcriptome and secretome provides insight into its pioneer colonization strategies of wood.</title>
        <authorList>
            <person name="Hori C."/>
            <person name="Ishida T."/>
            <person name="Igarashi K."/>
            <person name="Samejima M."/>
            <person name="Suzuki H."/>
            <person name="Master E."/>
            <person name="Ferreira P."/>
            <person name="Ruiz-Duenas F.J."/>
            <person name="Held B."/>
            <person name="Canessa P."/>
            <person name="Larrondo L.F."/>
            <person name="Schmoll M."/>
            <person name="Druzhinina I.S."/>
            <person name="Kubicek C.P."/>
            <person name="Gaskell J.A."/>
            <person name="Kersten P."/>
            <person name="St John F."/>
            <person name="Glasner J."/>
            <person name="Sabat G."/>
            <person name="Splinter BonDurant S."/>
            <person name="Syed K."/>
            <person name="Yadav J."/>
            <person name="Mgbeahuruike A.C."/>
            <person name="Kovalchuk A."/>
            <person name="Asiegbu F.O."/>
            <person name="Lackner G."/>
            <person name="Hoffmeister D."/>
            <person name="Rencoret J."/>
            <person name="Gutierrez A."/>
            <person name="Sun H."/>
            <person name="Lindquist E."/>
            <person name="Barry K."/>
            <person name="Riley R."/>
            <person name="Grigoriev I.V."/>
            <person name="Henrissat B."/>
            <person name="Kues U."/>
            <person name="Berka R.M."/>
            <person name="Martinez A.T."/>
            <person name="Covert S.F."/>
            <person name="Blanchette R.A."/>
            <person name="Cullen D."/>
        </authorList>
    </citation>
    <scope>NUCLEOTIDE SEQUENCE [LARGE SCALE GENOMIC DNA]</scope>
    <source>
        <strain evidence="2 3">11061_1 CR5-6</strain>
    </source>
</reference>
<feature type="compositionally biased region" description="Basic and acidic residues" evidence="1">
    <location>
        <begin position="514"/>
        <end position="525"/>
    </location>
</feature>
<feature type="region of interest" description="Disordered" evidence="1">
    <location>
        <begin position="1"/>
        <end position="72"/>
    </location>
</feature>
<feature type="region of interest" description="Disordered" evidence="1">
    <location>
        <begin position="504"/>
        <end position="525"/>
    </location>
</feature>
<organism evidence="2 3">
    <name type="scientific">Phlebiopsis gigantea (strain 11061_1 CR5-6)</name>
    <name type="common">White-rot fungus</name>
    <name type="synonym">Peniophora gigantea</name>
    <dbReference type="NCBI Taxonomy" id="745531"/>
    <lineage>
        <taxon>Eukaryota</taxon>
        <taxon>Fungi</taxon>
        <taxon>Dikarya</taxon>
        <taxon>Basidiomycota</taxon>
        <taxon>Agaricomycotina</taxon>
        <taxon>Agaricomycetes</taxon>
        <taxon>Polyporales</taxon>
        <taxon>Phanerochaetaceae</taxon>
        <taxon>Phlebiopsis</taxon>
    </lineage>
</organism>
<dbReference type="EMBL" id="KN840733">
    <property type="protein sequence ID" value="KIP01819.1"/>
    <property type="molecule type" value="Genomic_DNA"/>
</dbReference>
<feature type="compositionally biased region" description="Low complexity" evidence="1">
    <location>
        <begin position="14"/>
        <end position="25"/>
    </location>
</feature>
<dbReference type="HOGENOM" id="CLU_480669_0_0_1"/>
<name>A0A0C3NBI8_PHLG1</name>
<protein>
    <submittedName>
        <fullName evidence="2">Uncharacterized protein</fullName>
    </submittedName>
</protein>